<dbReference type="Pfam" id="PF06486">
    <property type="entry name" value="DUF1093"/>
    <property type="match status" value="1"/>
</dbReference>
<comment type="caution">
    <text evidence="1">The sequence shown here is derived from an EMBL/GenBank/DDBJ whole genome shotgun (WGS) entry which is preliminary data.</text>
</comment>
<name>A0ABW2PH34_9BACL</name>
<sequence>MKRNFIAVLLIGVLIVVGWRYVDVDRLLTDVYYVKVPNAEVATQTSNGYRYDLIGYDEDGKKRPLAISTPSLLAEGDFLKVFVKEESPEVTDYERVNALEVPKQLKEEQEESKSESSFP</sequence>
<dbReference type="EMBL" id="JBHTCE010000001">
    <property type="protein sequence ID" value="MFC7388744.1"/>
    <property type="molecule type" value="Genomic_DNA"/>
</dbReference>
<protein>
    <submittedName>
        <fullName evidence="1">YxeA family protein</fullName>
    </submittedName>
</protein>
<organism evidence="1 2">
    <name type="scientific">Exiguobacterium aestuarii</name>
    <dbReference type="NCBI Taxonomy" id="273527"/>
    <lineage>
        <taxon>Bacteria</taxon>
        <taxon>Bacillati</taxon>
        <taxon>Bacillota</taxon>
        <taxon>Bacilli</taxon>
        <taxon>Bacillales</taxon>
        <taxon>Bacillales Family XII. Incertae Sedis</taxon>
        <taxon>Exiguobacterium</taxon>
    </lineage>
</organism>
<dbReference type="SUPFAM" id="SSF159121">
    <property type="entry name" value="BC4932-like"/>
    <property type="match status" value="1"/>
</dbReference>
<dbReference type="RefSeq" id="WP_214786245.1">
    <property type="nucleotide sequence ID" value="NZ_JANIEL010000005.1"/>
</dbReference>
<proteinExistence type="predicted"/>
<evidence type="ECO:0000313" key="2">
    <source>
        <dbReference type="Proteomes" id="UP001596439"/>
    </source>
</evidence>
<dbReference type="PANTHER" id="PTHR36433">
    <property type="entry name" value="HYPOTHETICAL CYTOSOLIC PROTEIN"/>
    <property type="match status" value="1"/>
</dbReference>
<evidence type="ECO:0000313" key="1">
    <source>
        <dbReference type="EMBL" id="MFC7388744.1"/>
    </source>
</evidence>
<gene>
    <name evidence="1" type="ORF">ACFQO8_01235</name>
</gene>
<keyword evidence="2" id="KW-1185">Reference proteome</keyword>
<dbReference type="InterPro" id="IPR036166">
    <property type="entry name" value="YxeA-like_sf"/>
</dbReference>
<dbReference type="Gene3D" id="2.40.50.480">
    <property type="match status" value="1"/>
</dbReference>
<accession>A0ABW2PH34</accession>
<reference evidence="2" key="1">
    <citation type="journal article" date="2019" name="Int. J. Syst. Evol. Microbiol.">
        <title>The Global Catalogue of Microorganisms (GCM) 10K type strain sequencing project: providing services to taxonomists for standard genome sequencing and annotation.</title>
        <authorList>
            <consortium name="The Broad Institute Genomics Platform"/>
            <consortium name="The Broad Institute Genome Sequencing Center for Infectious Disease"/>
            <person name="Wu L."/>
            <person name="Ma J."/>
        </authorList>
    </citation>
    <scope>NUCLEOTIDE SEQUENCE [LARGE SCALE GENOMIC DNA]</scope>
    <source>
        <strain evidence="2">CCUG 55590</strain>
    </source>
</reference>
<dbReference type="Proteomes" id="UP001596439">
    <property type="component" value="Unassembled WGS sequence"/>
</dbReference>
<dbReference type="NCBIfam" id="TIGR01655">
    <property type="entry name" value="yxeA_fam"/>
    <property type="match status" value="1"/>
</dbReference>
<dbReference type="PANTHER" id="PTHR36433:SF2">
    <property type="entry name" value="YXEA FAMILY PROTEIN"/>
    <property type="match status" value="1"/>
</dbReference>
<dbReference type="InterPro" id="IPR006542">
    <property type="entry name" value="DUF1093"/>
</dbReference>